<protein>
    <submittedName>
        <fullName evidence="2">N-acetyltransferase</fullName>
    </submittedName>
</protein>
<dbReference type="SUPFAM" id="SSF55729">
    <property type="entry name" value="Acyl-CoA N-acyltransferases (Nat)"/>
    <property type="match status" value="1"/>
</dbReference>
<feature type="domain" description="N-acetyltransferase" evidence="1">
    <location>
        <begin position="12"/>
        <end position="179"/>
    </location>
</feature>
<dbReference type="PROSITE" id="PS51186">
    <property type="entry name" value="GNAT"/>
    <property type="match status" value="1"/>
</dbReference>
<organism evidence="2 3">
    <name type="scientific">Nocardioides guangzhouensis</name>
    <dbReference type="NCBI Taxonomy" id="2497878"/>
    <lineage>
        <taxon>Bacteria</taxon>
        <taxon>Bacillati</taxon>
        <taxon>Actinomycetota</taxon>
        <taxon>Actinomycetes</taxon>
        <taxon>Propionibacteriales</taxon>
        <taxon>Nocardioidaceae</taxon>
        <taxon>Nocardioides</taxon>
    </lineage>
</organism>
<accession>A0A4Q4ZHW3</accession>
<dbReference type="PANTHER" id="PTHR43792:SF1">
    <property type="entry name" value="N-ACETYLTRANSFERASE DOMAIN-CONTAINING PROTEIN"/>
    <property type="match status" value="1"/>
</dbReference>
<dbReference type="Proteomes" id="UP000295198">
    <property type="component" value="Unassembled WGS sequence"/>
</dbReference>
<evidence type="ECO:0000259" key="1">
    <source>
        <dbReference type="PROSITE" id="PS51186"/>
    </source>
</evidence>
<reference evidence="2 3" key="1">
    <citation type="submission" date="2019-01" db="EMBL/GenBank/DDBJ databases">
        <title>Nocardioides guangzhouensis sp. nov., an actinobacterium isolated from soil.</title>
        <authorList>
            <person name="Fu Y."/>
            <person name="Cai Y."/>
            <person name="Lin Z."/>
            <person name="Chen P."/>
        </authorList>
    </citation>
    <scope>NUCLEOTIDE SEQUENCE [LARGE SCALE GENOMIC DNA]</scope>
    <source>
        <strain evidence="2 3">130</strain>
    </source>
</reference>
<dbReference type="GO" id="GO:0016747">
    <property type="term" value="F:acyltransferase activity, transferring groups other than amino-acyl groups"/>
    <property type="evidence" value="ECO:0007669"/>
    <property type="project" value="InterPro"/>
</dbReference>
<dbReference type="InterPro" id="IPR000182">
    <property type="entry name" value="GNAT_dom"/>
</dbReference>
<comment type="caution">
    <text evidence="2">The sequence shown here is derived from an EMBL/GenBank/DDBJ whole genome shotgun (WGS) entry which is preliminary data.</text>
</comment>
<sequence length="186" mass="20686">MTDRPSLRTERLELRPVREEDVDRILAYRNHPDVVRWLLRTEVDPDGLRAAWRAAADDPHDHSVAAVLEGVLIGTVSLSVVDGMGQPAMPERTEADLGYTFDPAYAGHGYATEAVTAVVDHAFGELGVRRITAGCFADNLASVRILEKIGMRREQHGVEDSWHDDLGWVDGYTYGMLAREWSGRTS</sequence>
<dbReference type="EMBL" id="SDKM01000008">
    <property type="protein sequence ID" value="RYP87091.1"/>
    <property type="molecule type" value="Genomic_DNA"/>
</dbReference>
<proteinExistence type="predicted"/>
<dbReference type="InterPro" id="IPR016181">
    <property type="entry name" value="Acyl_CoA_acyltransferase"/>
</dbReference>
<gene>
    <name evidence="2" type="ORF">EKO23_07430</name>
</gene>
<evidence type="ECO:0000313" key="3">
    <source>
        <dbReference type="Proteomes" id="UP000295198"/>
    </source>
</evidence>
<dbReference type="InterPro" id="IPR051531">
    <property type="entry name" value="N-acetyltransferase"/>
</dbReference>
<dbReference type="AlphaFoldDB" id="A0A4Q4ZHW3"/>
<dbReference type="PANTHER" id="PTHR43792">
    <property type="entry name" value="GNAT FAMILY, PUTATIVE (AFU_ORTHOLOGUE AFUA_3G00765)-RELATED-RELATED"/>
    <property type="match status" value="1"/>
</dbReference>
<keyword evidence="2" id="KW-0808">Transferase</keyword>
<dbReference type="RefSeq" id="WP_134715740.1">
    <property type="nucleotide sequence ID" value="NZ_SDKM01000008.1"/>
</dbReference>
<name>A0A4Q4ZHW3_9ACTN</name>
<evidence type="ECO:0000313" key="2">
    <source>
        <dbReference type="EMBL" id="RYP87091.1"/>
    </source>
</evidence>
<dbReference type="Gene3D" id="3.40.630.30">
    <property type="match status" value="1"/>
</dbReference>
<dbReference type="OrthoDB" id="9132139at2"/>
<dbReference type="Pfam" id="PF13302">
    <property type="entry name" value="Acetyltransf_3"/>
    <property type="match status" value="1"/>
</dbReference>
<keyword evidence="3" id="KW-1185">Reference proteome</keyword>